<keyword evidence="2" id="KW-1185">Reference proteome</keyword>
<sequence length="239" mass="28438">MKPIFKPPIWVVLMASLCLHSKVKAQEEEKEQKMKRYEWEVATNIMPLFFANNSSPYSSFIRKNFIRLRNKRLIKRAYRVGFDFGSRLNSYNLNRTNTLPYSSFSEHFGDVTYISLRLGYEWQFHFQKFHFYYGYEVYGTYRREFFDVTNAAITSLDVIVYRKSDAFSLGFRGIGGVKYFIHPRFAISAETGLSLEHFKENINYKRREMPDILSEYSYQGSMNIMRYSPLMNINLSVLF</sequence>
<protein>
    <recommendedName>
        <fullName evidence="3">DUF3575 domain-containing protein</fullName>
    </recommendedName>
</protein>
<dbReference type="EMBL" id="FONY01000031">
    <property type="protein sequence ID" value="SFF40663.1"/>
    <property type="molecule type" value="Genomic_DNA"/>
</dbReference>
<reference evidence="2" key="1">
    <citation type="submission" date="2016-10" db="EMBL/GenBank/DDBJ databases">
        <authorList>
            <person name="Varghese N."/>
            <person name="Submissions S."/>
        </authorList>
    </citation>
    <scope>NUCLEOTIDE SEQUENCE [LARGE SCALE GENOMIC DNA]</scope>
    <source>
        <strain>GEY</strain>
        <strain evidence="2">DSM 9560</strain>
    </source>
</reference>
<dbReference type="Proteomes" id="UP000199513">
    <property type="component" value="Unassembled WGS sequence"/>
</dbReference>
<evidence type="ECO:0000313" key="1">
    <source>
        <dbReference type="EMBL" id="SFF40663.1"/>
    </source>
</evidence>
<organism evidence="1 2">
    <name type="scientific">Thermoflexibacter ruber</name>
    <dbReference type="NCBI Taxonomy" id="1003"/>
    <lineage>
        <taxon>Bacteria</taxon>
        <taxon>Pseudomonadati</taxon>
        <taxon>Bacteroidota</taxon>
        <taxon>Cytophagia</taxon>
        <taxon>Cytophagales</taxon>
        <taxon>Thermoflexibacteraceae</taxon>
        <taxon>Thermoflexibacter</taxon>
    </lineage>
</organism>
<dbReference type="RefSeq" id="WP_143090957.1">
    <property type="nucleotide sequence ID" value="NZ_FONY01000031.1"/>
</dbReference>
<evidence type="ECO:0000313" key="2">
    <source>
        <dbReference type="Proteomes" id="UP000199513"/>
    </source>
</evidence>
<name>A0A1I2IG76_9BACT</name>
<dbReference type="AlphaFoldDB" id="A0A1I2IG76"/>
<evidence type="ECO:0008006" key="3">
    <source>
        <dbReference type="Google" id="ProtNLM"/>
    </source>
</evidence>
<gene>
    <name evidence="1" type="ORF">SAMN04488541_103159</name>
</gene>
<accession>A0A1I2IG76</accession>
<dbReference type="STRING" id="1003.SAMN04488541_103159"/>
<proteinExistence type="predicted"/>